<proteinExistence type="predicted"/>
<sequence>MTVSVARSSTISYVFIRKGGGVVATLAALTPLLTAAEYTTVSIGKFKVVSSADSEEPAALVCKLEQYNLCQEGASKLLQKSPPSRSCPSTAAEGHRCRTLLPSLSCPPMCSPIFP</sequence>
<name>A0A6G1CJ93_9ORYZ</name>
<reference evidence="1 2" key="1">
    <citation type="submission" date="2019-11" db="EMBL/GenBank/DDBJ databases">
        <title>Whole genome sequence of Oryza granulata.</title>
        <authorList>
            <person name="Li W."/>
        </authorList>
    </citation>
    <scope>NUCLEOTIDE SEQUENCE [LARGE SCALE GENOMIC DNA]</scope>
    <source>
        <strain evidence="2">cv. Menghai</strain>
        <tissue evidence="1">Leaf</tissue>
    </source>
</reference>
<dbReference type="Proteomes" id="UP000479710">
    <property type="component" value="Unassembled WGS sequence"/>
</dbReference>
<comment type="caution">
    <text evidence="1">The sequence shown here is derived from an EMBL/GenBank/DDBJ whole genome shotgun (WGS) entry which is preliminary data.</text>
</comment>
<dbReference type="EMBL" id="SPHZ02000009">
    <property type="protein sequence ID" value="KAF0900141.1"/>
    <property type="molecule type" value="Genomic_DNA"/>
</dbReference>
<evidence type="ECO:0000313" key="2">
    <source>
        <dbReference type="Proteomes" id="UP000479710"/>
    </source>
</evidence>
<keyword evidence="2" id="KW-1185">Reference proteome</keyword>
<evidence type="ECO:0000313" key="1">
    <source>
        <dbReference type="EMBL" id="KAF0900141.1"/>
    </source>
</evidence>
<protein>
    <submittedName>
        <fullName evidence="1">Uncharacterized protein</fullName>
    </submittedName>
</protein>
<organism evidence="1 2">
    <name type="scientific">Oryza meyeriana var. granulata</name>
    <dbReference type="NCBI Taxonomy" id="110450"/>
    <lineage>
        <taxon>Eukaryota</taxon>
        <taxon>Viridiplantae</taxon>
        <taxon>Streptophyta</taxon>
        <taxon>Embryophyta</taxon>
        <taxon>Tracheophyta</taxon>
        <taxon>Spermatophyta</taxon>
        <taxon>Magnoliopsida</taxon>
        <taxon>Liliopsida</taxon>
        <taxon>Poales</taxon>
        <taxon>Poaceae</taxon>
        <taxon>BOP clade</taxon>
        <taxon>Oryzoideae</taxon>
        <taxon>Oryzeae</taxon>
        <taxon>Oryzinae</taxon>
        <taxon>Oryza</taxon>
        <taxon>Oryza meyeriana</taxon>
    </lineage>
</organism>
<gene>
    <name evidence="1" type="ORF">E2562_027457</name>
</gene>
<feature type="non-terminal residue" evidence="1">
    <location>
        <position position="115"/>
    </location>
</feature>
<dbReference type="AlphaFoldDB" id="A0A6G1CJ93"/>
<accession>A0A6G1CJ93</accession>